<dbReference type="AlphaFoldDB" id="A0A8S0R830"/>
<comment type="caution">
    <text evidence="1">The sequence shown here is derived from an EMBL/GenBank/DDBJ whole genome shotgun (WGS) entry which is preliminary data.</text>
</comment>
<gene>
    <name evidence="1" type="ORF">OLEA9_A112179</name>
</gene>
<name>A0A8S0R830_OLEEU</name>
<protein>
    <submittedName>
        <fullName evidence="1">Uncharacterized protein</fullName>
    </submittedName>
</protein>
<dbReference type="Gramene" id="OE9A112179T2">
    <property type="protein sequence ID" value="OE9A112179C2"/>
    <property type="gene ID" value="OE9A112179"/>
</dbReference>
<keyword evidence="2" id="KW-1185">Reference proteome</keyword>
<evidence type="ECO:0000313" key="2">
    <source>
        <dbReference type="Proteomes" id="UP000594638"/>
    </source>
</evidence>
<dbReference type="Proteomes" id="UP000594638">
    <property type="component" value="Unassembled WGS sequence"/>
</dbReference>
<dbReference type="OrthoDB" id="914223at2759"/>
<sequence>MGSVQCRTIHMAPEIKAGSMNMTPFSAASNTSSHISPRLLAFILASGPSKRGPGH</sequence>
<organism evidence="1 2">
    <name type="scientific">Olea europaea subsp. europaea</name>
    <dbReference type="NCBI Taxonomy" id="158383"/>
    <lineage>
        <taxon>Eukaryota</taxon>
        <taxon>Viridiplantae</taxon>
        <taxon>Streptophyta</taxon>
        <taxon>Embryophyta</taxon>
        <taxon>Tracheophyta</taxon>
        <taxon>Spermatophyta</taxon>
        <taxon>Magnoliopsida</taxon>
        <taxon>eudicotyledons</taxon>
        <taxon>Gunneridae</taxon>
        <taxon>Pentapetalae</taxon>
        <taxon>asterids</taxon>
        <taxon>lamiids</taxon>
        <taxon>Lamiales</taxon>
        <taxon>Oleaceae</taxon>
        <taxon>Oleeae</taxon>
        <taxon>Olea</taxon>
    </lineage>
</organism>
<accession>A0A8S0R830</accession>
<evidence type="ECO:0000313" key="1">
    <source>
        <dbReference type="EMBL" id="CAA2975564.1"/>
    </source>
</evidence>
<proteinExistence type="predicted"/>
<reference evidence="1 2" key="1">
    <citation type="submission" date="2019-12" db="EMBL/GenBank/DDBJ databases">
        <authorList>
            <person name="Alioto T."/>
            <person name="Alioto T."/>
            <person name="Gomez Garrido J."/>
        </authorList>
    </citation>
    <scope>NUCLEOTIDE SEQUENCE [LARGE SCALE GENOMIC DNA]</scope>
</reference>
<dbReference type="EMBL" id="CACTIH010002282">
    <property type="protein sequence ID" value="CAA2975564.1"/>
    <property type="molecule type" value="Genomic_DNA"/>
</dbReference>